<feature type="non-terminal residue" evidence="2">
    <location>
        <position position="1"/>
    </location>
</feature>
<feature type="non-terminal residue" evidence="2">
    <location>
        <position position="168"/>
    </location>
</feature>
<organism evidence="2 3">
    <name type="scientific">Galerina marginata (strain CBS 339.88)</name>
    <dbReference type="NCBI Taxonomy" id="685588"/>
    <lineage>
        <taxon>Eukaryota</taxon>
        <taxon>Fungi</taxon>
        <taxon>Dikarya</taxon>
        <taxon>Basidiomycota</taxon>
        <taxon>Agaricomycotina</taxon>
        <taxon>Agaricomycetes</taxon>
        <taxon>Agaricomycetidae</taxon>
        <taxon>Agaricales</taxon>
        <taxon>Agaricineae</taxon>
        <taxon>Strophariaceae</taxon>
        <taxon>Galerina</taxon>
    </lineage>
</organism>
<gene>
    <name evidence="2" type="ORF">GALMADRAFT_18262</name>
</gene>
<evidence type="ECO:0000259" key="1">
    <source>
        <dbReference type="Pfam" id="PF20209"/>
    </source>
</evidence>
<feature type="domain" description="DUF6570" evidence="1">
    <location>
        <begin position="102"/>
        <end position="167"/>
    </location>
</feature>
<proteinExistence type="predicted"/>
<dbReference type="AlphaFoldDB" id="A0A067TIU0"/>
<sequence length="168" mass="18593">VHDFPPDALDAELGHSILSSACKKMSPSNIEEAGCAVCGELKPVKNLSRLKSIKNLLHVLSSSGVTRTERKQSNSPIREYTGPVLDYSCNRVCDDCRSTIRKGKVPRLALANGLWLGRVPDELKSLRFVEKLLIARVRHTCSYVKVASGMRKMKANIIAFESPIPKVY</sequence>
<dbReference type="InterPro" id="IPR046700">
    <property type="entry name" value="DUF6570"/>
</dbReference>
<evidence type="ECO:0000313" key="3">
    <source>
        <dbReference type="Proteomes" id="UP000027222"/>
    </source>
</evidence>
<accession>A0A067TIU0</accession>
<keyword evidence="3" id="KW-1185">Reference proteome</keyword>
<reference evidence="3" key="1">
    <citation type="journal article" date="2014" name="Proc. Natl. Acad. Sci. U.S.A.">
        <title>Extensive sampling of basidiomycete genomes demonstrates inadequacy of the white-rot/brown-rot paradigm for wood decay fungi.</title>
        <authorList>
            <person name="Riley R."/>
            <person name="Salamov A.A."/>
            <person name="Brown D.W."/>
            <person name="Nagy L.G."/>
            <person name="Floudas D."/>
            <person name="Held B.W."/>
            <person name="Levasseur A."/>
            <person name="Lombard V."/>
            <person name="Morin E."/>
            <person name="Otillar R."/>
            <person name="Lindquist E.A."/>
            <person name="Sun H."/>
            <person name="LaButti K.M."/>
            <person name="Schmutz J."/>
            <person name="Jabbour D."/>
            <person name="Luo H."/>
            <person name="Baker S.E."/>
            <person name="Pisabarro A.G."/>
            <person name="Walton J.D."/>
            <person name="Blanchette R.A."/>
            <person name="Henrissat B."/>
            <person name="Martin F."/>
            <person name="Cullen D."/>
            <person name="Hibbett D.S."/>
            <person name="Grigoriev I.V."/>
        </authorList>
    </citation>
    <scope>NUCLEOTIDE SEQUENCE [LARGE SCALE GENOMIC DNA]</scope>
    <source>
        <strain evidence="3">CBS 339.88</strain>
    </source>
</reference>
<dbReference type="Proteomes" id="UP000027222">
    <property type="component" value="Unassembled WGS sequence"/>
</dbReference>
<dbReference type="HOGENOM" id="CLU_131871_0_0_1"/>
<dbReference type="OrthoDB" id="3202965at2759"/>
<dbReference type="EMBL" id="KL142372">
    <property type="protein sequence ID" value="KDR79829.1"/>
    <property type="molecule type" value="Genomic_DNA"/>
</dbReference>
<dbReference type="Pfam" id="PF20209">
    <property type="entry name" value="DUF6570"/>
    <property type="match status" value="1"/>
</dbReference>
<dbReference type="STRING" id="685588.A0A067TIU0"/>
<name>A0A067TIU0_GALM3</name>
<evidence type="ECO:0000313" key="2">
    <source>
        <dbReference type="EMBL" id="KDR79829.1"/>
    </source>
</evidence>
<protein>
    <recommendedName>
        <fullName evidence="1">DUF6570 domain-containing protein</fullName>
    </recommendedName>
</protein>